<dbReference type="OrthoDB" id="6513042at2759"/>
<dbReference type="HOGENOM" id="CLU_2687275_0_0_1"/>
<protein>
    <submittedName>
        <fullName evidence="1">Uncharacterized protein</fullName>
    </submittedName>
</protein>
<reference evidence="1 2" key="1">
    <citation type="submission" date="2014-04" db="EMBL/GenBank/DDBJ databases">
        <title>Evolutionary Origins and Diversification of the Mycorrhizal Mutualists.</title>
        <authorList>
            <consortium name="DOE Joint Genome Institute"/>
            <consortium name="Mycorrhizal Genomics Consortium"/>
            <person name="Kohler A."/>
            <person name="Kuo A."/>
            <person name="Nagy L.G."/>
            <person name="Floudas D."/>
            <person name="Copeland A."/>
            <person name="Barry K.W."/>
            <person name="Cichocki N."/>
            <person name="Veneault-Fourrey C."/>
            <person name="LaButti K."/>
            <person name="Lindquist E.A."/>
            <person name="Lipzen A."/>
            <person name="Lundell T."/>
            <person name="Morin E."/>
            <person name="Murat C."/>
            <person name="Riley R."/>
            <person name="Ohm R."/>
            <person name="Sun H."/>
            <person name="Tunlid A."/>
            <person name="Henrissat B."/>
            <person name="Grigoriev I.V."/>
            <person name="Hibbett D.S."/>
            <person name="Martin F."/>
        </authorList>
    </citation>
    <scope>NUCLEOTIDE SEQUENCE [LARGE SCALE GENOMIC DNA]</scope>
    <source>
        <strain evidence="1 2">Koide BX008</strain>
    </source>
</reference>
<dbReference type="AlphaFoldDB" id="A0A0C2SRZ0"/>
<dbReference type="EMBL" id="KN818238">
    <property type="protein sequence ID" value="KIL66055.1"/>
    <property type="molecule type" value="Genomic_DNA"/>
</dbReference>
<name>A0A0C2SRZ0_AMAMK</name>
<evidence type="ECO:0000313" key="1">
    <source>
        <dbReference type="EMBL" id="KIL66055.1"/>
    </source>
</evidence>
<dbReference type="InParanoid" id="A0A0C2SRZ0"/>
<accession>A0A0C2SRZ0</accession>
<keyword evidence="2" id="KW-1185">Reference proteome</keyword>
<sequence length="74" mass="8084">MHSDDPLAWLEGPCTISRSPIAYPADIQRVLVTAIGKPPEDKLCQERSSGIAFSWFGCMDDADLLANICLKAYA</sequence>
<dbReference type="Proteomes" id="UP000054549">
    <property type="component" value="Unassembled WGS sequence"/>
</dbReference>
<organism evidence="1 2">
    <name type="scientific">Amanita muscaria (strain Koide BX008)</name>
    <dbReference type="NCBI Taxonomy" id="946122"/>
    <lineage>
        <taxon>Eukaryota</taxon>
        <taxon>Fungi</taxon>
        <taxon>Dikarya</taxon>
        <taxon>Basidiomycota</taxon>
        <taxon>Agaricomycotina</taxon>
        <taxon>Agaricomycetes</taxon>
        <taxon>Agaricomycetidae</taxon>
        <taxon>Agaricales</taxon>
        <taxon>Pluteineae</taxon>
        <taxon>Amanitaceae</taxon>
        <taxon>Amanita</taxon>
    </lineage>
</organism>
<proteinExistence type="predicted"/>
<evidence type="ECO:0000313" key="2">
    <source>
        <dbReference type="Proteomes" id="UP000054549"/>
    </source>
</evidence>
<gene>
    <name evidence="1" type="ORF">M378DRAFT_427319</name>
</gene>